<evidence type="ECO:0000313" key="2">
    <source>
        <dbReference type="EMBL" id="SHK15557.1"/>
    </source>
</evidence>
<gene>
    <name evidence="2" type="ORF">SAMN02745883_01401</name>
</gene>
<name>A0A1M6Q5Y5_9FIRM</name>
<dbReference type="STRING" id="1121266.SAMN02745883_01401"/>
<sequence>MRKVYGDDTVYFISYAKLPNSIAAAKLLDVVGVGLVINKKTGIIEDISCTLITEEAKLFLKDVMVGYNLHENGLDKLIDIIQNRFHGLSQKAICVAVKAAVERYEAWLKETSI</sequence>
<dbReference type="Pfam" id="PF12986">
    <property type="entry name" value="DUF3870"/>
    <property type="match status" value="1"/>
</dbReference>
<keyword evidence="3" id="KW-1185">Reference proteome</keyword>
<dbReference type="Proteomes" id="UP000184082">
    <property type="component" value="Unassembled WGS sequence"/>
</dbReference>
<evidence type="ECO:0000259" key="1">
    <source>
        <dbReference type="Pfam" id="PF12986"/>
    </source>
</evidence>
<evidence type="ECO:0000313" key="3">
    <source>
        <dbReference type="Proteomes" id="UP000184082"/>
    </source>
</evidence>
<dbReference type="EMBL" id="FRAJ01000010">
    <property type="protein sequence ID" value="SHK15557.1"/>
    <property type="molecule type" value="Genomic_DNA"/>
</dbReference>
<dbReference type="AlphaFoldDB" id="A0A1M6Q5Y5"/>
<reference evidence="2 3" key="1">
    <citation type="submission" date="2016-11" db="EMBL/GenBank/DDBJ databases">
        <authorList>
            <person name="Jaros S."/>
            <person name="Januszkiewicz K."/>
            <person name="Wedrychowicz H."/>
        </authorList>
    </citation>
    <scope>NUCLEOTIDE SEQUENCE [LARGE SCALE GENOMIC DNA]</scope>
    <source>
        <strain evidence="2 3">DSM 14501</strain>
    </source>
</reference>
<organism evidence="2 3">
    <name type="scientific">Caminicella sporogenes DSM 14501</name>
    <dbReference type="NCBI Taxonomy" id="1121266"/>
    <lineage>
        <taxon>Bacteria</taxon>
        <taxon>Bacillati</taxon>
        <taxon>Bacillota</taxon>
        <taxon>Clostridia</taxon>
        <taxon>Peptostreptococcales</taxon>
        <taxon>Caminicellaceae</taxon>
        <taxon>Caminicella</taxon>
    </lineage>
</organism>
<accession>A0A1M6Q5Y5</accession>
<dbReference type="RefSeq" id="WP_072966957.1">
    <property type="nucleotide sequence ID" value="NZ_FRAJ01000010.1"/>
</dbReference>
<dbReference type="InterPro" id="IPR024617">
    <property type="entry name" value="DUF3870"/>
</dbReference>
<protein>
    <recommendedName>
        <fullName evidence="1">DUF3870 domain-containing protein</fullName>
    </recommendedName>
</protein>
<proteinExistence type="predicted"/>
<feature type="domain" description="DUF3870" evidence="1">
    <location>
        <begin position="13"/>
        <end position="105"/>
    </location>
</feature>